<accession>A0A5S9PIL9</accession>
<dbReference type="Gene3D" id="1.10.357.10">
    <property type="entry name" value="Tetracycline Repressor, domain 2"/>
    <property type="match status" value="1"/>
</dbReference>
<dbReference type="EMBL" id="CACSAS010000001">
    <property type="protein sequence ID" value="CAA0103910.1"/>
    <property type="molecule type" value="Genomic_DNA"/>
</dbReference>
<dbReference type="PANTHER" id="PTHR30055:SF220">
    <property type="entry name" value="TETR-FAMILY REGULATORY PROTEIN"/>
    <property type="match status" value="1"/>
</dbReference>
<dbReference type="SUPFAM" id="SSF48498">
    <property type="entry name" value="Tetracyclin repressor-like, C-terminal domain"/>
    <property type="match status" value="1"/>
</dbReference>
<dbReference type="PANTHER" id="PTHR30055">
    <property type="entry name" value="HTH-TYPE TRANSCRIPTIONAL REGULATOR RUTR"/>
    <property type="match status" value="1"/>
</dbReference>
<keyword evidence="3" id="KW-0804">Transcription</keyword>
<dbReference type="InterPro" id="IPR036271">
    <property type="entry name" value="Tet_transcr_reg_TetR-rel_C_sf"/>
</dbReference>
<proteinExistence type="predicted"/>
<dbReference type="SUPFAM" id="SSF46689">
    <property type="entry name" value="Homeodomain-like"/>
    <property type="match status" value="1"/>
</dbReference>
<keyword evidence="1" id="KW-0805">Transcription regulation</keyword>
<evidence type="ECO:0000313" key="7">
    <source>
        <dbReference type="Proteomes" id="UP000433050"/>
    </source>
</evidence>
<dbReference type="InterPro" id="IPR025996">
    <property type="entry name" value="MT1864/Rv1816-like_C"/>
</dbReference>
<keyword evidence="7" id="KW-1185">Reference proteome</keyword>
<dbReference type="RefSeq" id="WP_159599821.1">
    <property type="nucleotide sequence ID" value="NZ_CACSAS010000001.1"/>
</dbReference>
<feature type="DNA-binding region" description="H-T-H motif" evidence="4">
    <location>
        <begin position="39"/>
        <end position="58"/>
    </location>
</feature>
<gene>
    <name evidence="6" type="ORF">STARVERO_03070</name>
</gene>
<dbReference type="GO" id="GO:0003700">
    <property type="term" value="F:DNA-binding transcription factor activity"/>
    <property type="evidence" value="ECO:0007669"/>
    <property type="project" value="TreeGrafter"/>
</dbReference>
<sequence>MSWSRNGGESRGYHHGNLREALMKAALDLIAEKGTAGATFAEAARRAGVSPAAPYRHFRDRDELLAAVAAEGFERFAKALQAGWNDGRPTAAEAYERMGRAYLDFARQHPAEYVAMFESGLPPEAHPVLDQAGQRAFGVLREAADVLVASMPAEGRPPALMVALHTWALAHGVASLFGRSDGSRRKLPMTPEDLLEAAFLVYLKGLGAPTS</sequence>
<dbReference type="AlphaFoldDB" id="A0A5S9PIL9"/>
<dbReference type="PROSITE" id="PS50977">
    <property type="entry name" value="HTH_TETR_2"/>
    <property type="match status" value="1"/>
</dbReference>
<dbReference type="GO" id="GO:0000976">
    <property type="term" value="F:transcription cis-regulatory region binding"/>
    <property type="evidence" value="ECO:0007669"/>
    <property type="project" value="TreeGrafter"/>
</dbReference>
<evidence type="ECO:0000259" key="5">
    <source>
        <dbReference type="PROSITE" id="PS50977"/>
    </source>
</evidence>
<keyword evidence="2 4" id="KW-0238">DNA-binding</keyword>
<evidence type="ECO:0000313" key="6">
    <source>
        <dbReference type="EMBL" id="CAA0103910.1"/>
    </source>
</evidence>
<evidence type="ECO:0000256" key="3">
    <source>
        <dbReference type="ARBA" id="ARBA00023163"/>
    </source>
</evidence>
<evidence type="ECO:0000256" key="4">
    <source>
        <dbReference type="PROSITE-ProRule" id="PRU00335"/>
    </source>
</evidence>
<name>A0A5S9PIL9_9HYPH</name>
<dbReference type="Proteomes" id="UP000433050">
    <property type="component" value="Unassembled WGS sequence"/>
</dbReference>
<dbReference type="PRINTS" id="PR00455">
    <property type="entry name" value="HTHTETR"/>
</dbReference>
<evidence type="ECO:0000256" key="1">
    <source>
        <dbReference type="ARBA" id="ARBA00023015"/>
    </source>
</evidence>
<organism evidence="6 7">
    <name type="scientific">Starkeya nomas</name>
    <dbReference type="NCBI Taxonomy" id="2666134"/>
    <lineage>
        <taxon>Bacteria</taxon>
        <taxon>Pseudomonadati</taxon>
        <taxon>Pseudomonadota</taxon>
        <taxon>Alphaproteobacteria</taxon>
        <taxon>Hyphomicrobiales</taxon>
        <taxon>Xanthobacteraceae</taxon>
        <taxon>Starkeya</taxon>
    </lineage>
</organism>
<feature type="domain" description="HTH tetR-type" evidence="5">
    <location>
        <begin position="16"/>
        <end position="76"/>
    </location>
</feature>
<dbReference type="Pfam" id="PF00440">
    <property type="entry name" value="TetR_N"/>
    <property type="match status" value="1"/>
</dbReference>
<dbReference type="Pfam" id="PF13305">
    <property type="entry name" value="TetR_C_33"/>
    <property type="match status" value="1"/>
</dbReference>
<reference evidence="6 7" key="1">
    <citation type="submission" date="2019-12" db="EMBL/GenBank/DDBJ databases">
        <authorList>
            <person name="Reyes-Prieto M."/>
        </authorList>
    </citation>
    <scope>NUCLEOTIDE SEQUENCE [LARGE SCALE GENOMIC DNA]</scope>
    <source>
        <strain evidence="6">HF14-78462</strain>
    </source>
</reference>
<dbReference type="InterPro" id="IPR001647">
    <property type="entry name" value="HTH_TetR"/>
</dbReference>
<evidence type="ECO:0000256" key="2">
    <source>
        <dbReference type="ARBA" id="ARBA00023125"/>
    </source>
</evidence>
<protein>
    <recommendedName>
        <fullName evidence="5">HTH tetR-type domain-containing protein</fullName>
    </recommendedName>
</protein>
<dbReference type="InterPro" id="IPR009057">
    <property type="entry name" value="Homeodomain-like_sf"/>
</dbReference>
<dbReference type="InterPro" id="IPR050109">
    <property type="entry name" value="HTH-type_TetR-like_transc_reg"/>
</dbReference>